<dbReference type="AlphaFoldDB" id="A0A0L7L691"/>
<feature type="region of interest" description="Disordered" evidence="2">
    <location>
        <begin position="1"/>
        <end position="28"/>
    </location>
</feature>
<evidence type="ECO:0000256" key="1">
    <source>
        <dbReference type="SAM" id="Coils"/>
    </source>
</evidence>
<protein>
    <submittedName>
        <fullName evidence="3">Chromosome segregation ATPase</fullName>
    </submittedName>
</protein>
<sequence>MERKNAWKCPEGCPDSKRQLKANKPKSPKQIVSKVLELPESIVSPVISAAKVPKPSAPSTEKRVDTTYHVEPCTNENGGGFLSEERFRQILKNELLCLKTQNTSVSLHLKSIDDKFNCFQENISFINTQVEEMKVKLMEKKSAVDELEKKNAALETTVPDLATRLSLAEQHMRESNVEINGLPEKACVKVDISDDHA</sequence>
<gene>
    <name evidence="3" type="ORF">OBRU01_14727</name>
</gene>
<evidence type="ECO:0000256" key="2">
    <source>
        <dbReference type="SAM" id="MobiDB-lite"/>
    </source>
</evidence>
<accession>A0A0L7L691</accession>
<reference evidence="3 4" key="1">
    <citation type="journal article" date="2015" name="Genome Biol. Evol.">
        <title>The genome of winter moth (Operophtera brumata) provides a genomic perspective on sexual dimorphism and phenology.</title>
        <authorList>
            <person name="Derks M.F."/>
            <person name="Smit S."/>
            <person name="Salis L."/>
            <person name="Schijlen E."/>
            <person name="Bossers A."/>
            <person name="Mateman C."/>
            <person name="Pijl A.S."/>
            <person name="de Ridder D."/>
            <person name="Groenen M.A."/>
            <person name="Visser M.E."/>
            <person name="Megens H.J."/>
        </authorList>
    </citation>
    <scope>NUCLEOTIDE SEQUENCE [LARGE SCALE GENOMIC DNA]</scope>
    <source>
        <strain evidence="3">WM2013NL</strain>
        <tissue evidence="3">Head and thorax</tissue>
    </source>
</reference>
<evidence type="ECO:0000313" key="4">
    <source>
        <dbReference type="Proteomes" id="UP000037510"/>
    </source>
</evidence>
<organism evidence="3 4">
    <name type="scientific">Operophtera brumata</name>
    <name type="common">Winter moth</name>
    <name type="synonym">Phalaena brumata</name>
    <dbReference type="NCBI Taxonomy" id="104452"/>
    <lineage>
        <taxon>Eukaryota</taxon>
        <taxon>Metazoa</taxon>
        <taxon>Ecdysozoa</taxon>
        <taxon>Arthropoda</taxon>
        <taxon>Hexapoda</taxon>
        <taxon>Insecta</taxon>
        <taxon>Pterygota</taxon>
        <taxon>Neoptera</taxon>
        <taxon>Endopterygota</taxon>
        <taxon>Lepidoptera</taxon>
        <taxon>Glossata</taxon>
        <taxon>Ditrysia</taxon>
        <taxon>Geometroidea</taxon>
        <taxon>Geometridae</taxon>
        <taxon>Larentiinae</taxon>
        <taxon>Operophtera</taxon>
    </lineage>
</organism>
<dbReference type="EMBL" id="JTDY01002740">
    <property type="protein sequence ID" value="KOB70809.1"/>
    <property type="molecule type" value="Genomic_DNA"/>
</dbReference>
<comment type="caution">
    <text evidence="3">The sequence shown here is derived from an EMBL/GenBank/DDBJ whole genome shotgun (WGS) entry which is preliminary data.</text>
</comment>
<keyword evidence="1" id="KW-0175">Coiled coil</keyword>
<feature type="coiled-coil region" evidence="1">
    <location>
        <begin position="130"/>
        <end position="164"/>
    </location>
</feature>
<dbReference type="SUPFAM" id="SSF57997">
    <property type="entry name" value="Tropomyosin"/>
    <property type="match status" value="1"/>
</dbReference>
<dbReference type="Proteomes" id="UP000037510">
    <property type="component" value="Unassembled WGS sequence"/>
</dbReference>
<keyword evidence="4" id="KW-1185">Reference proteome</keyword>
<proteinExistence type="predicted"/>
<name>A0A0L7L691_OPEBR</name>
<evidence type="ECO:0000313" key="3">
    <source>
        <dbReference type="EMBL" id="KOB70809.1"/>
    </source>
</evidence>